<dbReference type="EMBL" id="CVQI01020001">
    <property type="protein sequence ID" value="CRK27274.1"/>
    <property type="molecule type" value="Genomic_DNA"/>
</dbReference>
<reference evidence="3" key="1">
    <citation type="submission" date="2015-05" db="EMBL/GenBank/DDBJ databases">
        <authorList>
            <person name="Fogelqvist Johan"/>
        </authorList>
    </citation>
    <scope>NUCLEOTIDE SEQUENCE [LARGE SCALE GENOMIC DNA]</scope>
</reference>
<evidence type="ECO:0000256" key="1">
    <source>
        <dbReference type="SAM" id="Phobius"/>
    </source>
</evidence>
<name>A0A0G4LZ49_VERLO</name>
<evidence type="ECO:0000313" key="2">
    <source>
        <dbReference type="EMBL" id="CRK27274.1"/>
    </source>
</evidence>
<dbReference type="AlphaFoldDB" id="A0A0G4LZ49"/>
<sequence>MAMRDKMPAPLDLSRSKIFTGSPRMNLRRAASYNNDRHHYDKAPLSSTSSRFNFNHLLFTSPPPSPSLPALVPRPRRSPTHPRPSRMLRGLLWLTFFLLIFYFATITIRGNVPMGIPYLTNEQEFEMIGQDDLPDFATPIIVTDTGFFAPMFWSLGQSGQSPVNGVAGQTKKPQPTADAVRLRSYIGRAYMLDLAVLSGSSDVVICTVSAMGCRLLAVMMGWERAMEKDKWVNVDGDYGWTALSW</sequence>
<accession>A0A0G4LZ49</accession>
<keyword evidence="1" id="KW-0812">Transmembrane</keyword>
<evidence type="ECO:0000313" key="3">
    <source>
        <dbReference type="Proteomes" id="UP000045706"/>
    </source>
</evidence>
<feature type="transmembrane region" description="Helical" evidence="1">
    <location>
        <begin position="91"/>
        <end position="108"/>
    </location>
</feature>
<proteinExistence type="predicted"/>
<dbReference type="Proteomes" id="UP000045706">
    <property type="component" value="Unassembled WGS sequence"/>
</dbReference>
<keyword evidence="1" id="KW-0472">Membrane</keyword>
<gene>
    <name evidence="2" type="ORF">BN1723_003457</name>
</gene>
<protein>
    <submittedName>
        <fullName evidence="2">Uncharacterized protein</fullName>
    </submittedName>
</protein>
<organism evidence="2 3">
    <name type="scientific">Verticillium longisporum</name>
    <name type="common">Verticillium dahliae var. longisporum</name>
    <dbReference type="NCBI Taxonomy" id="100787"/>
    <lineage>
        <taxon>Eukaryota</taxon>
        <taxon>Fungi</taxon>
        <taxon>Dikarya</taxon>
        <taxon>Ascomycota</taxon>
        <taxon>Pezizomycotina</taxon>
        <taxon>Sordariomycetes</taxon>
        <taxon>Hypocreomycetidae</taxon>
        <taxon>Glomerellales</taxon>
        <taxon>Plectosphaerellaceae</taxon>
        <taxon>Verticillium</taxon>
    </lineage>
</organism>
<keyword evidence="1" id="KW-1133">Transmembrane helix</keyword>